<feature type="transmembrane region" description="Helical" evidence="1">
    <location>
        <begin position="108"/>
        <end position="133"/>
    </location>
</feature>
<proteinExistence type="predicted"/>
<feature type="transmembrane region" description="Helical" evidence="1">
    <location>
        <begin position="5"/>
        <end position="22"/>
    </location>
</feature>
<dbReference type="AlphaFoldDB" id="A0A2V3W8T5"/>
<dbReference type="GO" id="GO:0034220">
    <property type="term" value="P:monoatomic ion transmembrane transport"/>
    <property type="evidence" value="ECO:0007669"/>
    <property type="project" value="UniProtKB-KW"/>
</dbReference>
<feature type="transmembrane region" description="Helical" evidence="1">
    <location>
        <begin position="42"/>
        <end position="63"/>
    </location>
</feature>
<keyword evidence="4" id="KW-1185">Reference proteome</keyword>
<keyword evidence="1" id="KW-0472">Membrane</keyword>
<dbReference type="SUPFAM" id="SSF81324">
    <property type="entry name" value="Voltage-gated potassium channels"/>
    <property type="match status" value="1"/>
</dbReference>
<comment type="caution">
    <text evidence="3">The sequence shown here is derived from an EMBL/GenBank/DDBJ whole genome shotgun (WGS) entry which is preliminary data.</text>
</comment>
<organism evidence="3 4">
    <name type="scientific">Pseudogracilibacillus auburnensis</name>
    <dbReference type="NCBI Taxonomy" id="1494959"/>
    <lineage>
        <taxon>Bacteria</taxon>
        <taxon>Bacillati</taxon>
        <taxon>Bacillota</taxon>
        <taxon>Bacilli</taxon>
        <taxon>Bacillales</taxon>
        <taxon>Bacillaceae</taxon>
        <taxon>Pseudogracilibacillus</taxon>
    </lineage>
</organism>
<accession>A0A2V3W8T5</accession>
<gene>
    <name evidence="3" type="ORF">DFR56_102352</name>
</gene>
<protein>
    <submittedName>
        <fullName evidence="3">Potassium channel LctB</fullName>
    </submittedName>
</protein>
<keyword evidence="3" id="KW-0407">Ion channel</keyword>
<dbReference type="Gene3D" id="1.10.287.70">
    <property type="match status" value="1"/>
</dbReference>
<feature type="domain" description="Potassium channel" evidence="2">
    <location>
        <begin position="49"/>
        <end position="134"/>
    </location>
</feature>
<dbReference type="InterPro" id="IPR013099">
    <property type="entry name" value="K_chnl_dom"/>
</dbReference>
<evidence type="ECO:0000313" key="3">
    <source>
        <dbReference type="EMBL" id="PXW89574.1"/>
    </source>
</evidence>
<feature type="transmembrane region" description="Helical" evidence="1">
    <location>
        <begin position="84"/>
        <end position="102"/>
    </location>
</feature>
<name>A0A2V3W8T5_9BACI</name>
<keyword evidence="3" id="KW-0406">Ion transport</keyword>
<sequence length="144" mass="16460">MKIIIMSLILFVILNSLIQFILFRQESHPLKTHKISLSFEVFYTLIVIYCIVIIGFGLIYFVLSFYELTLVENVKDSDSSTSSLLLRSFYFSGVTLLTIGYGDITPLGFGRFVAIIQALIGFILPTAFVLKLVHLNFEQKRHRS</sequence>
<dbReference type="EMBL" id="QJJQ01000002">
    <property type="protein sequence ID" value="PXW89574.1"/>
    <property type="molecule type" value="Genomic_DNA"/>
</dbReference>
<dbReference type="Proteomes" id="UP000247978">
    <property type="component" value="Unassembled WGS sequence"/>
</dbReference>
<dbReference type="RefSeq" id="WP_110394281.1">
    <property type="nucleotide sequence ID" value="NZ_JADIJL010000001.1"/>
</dbReference>
<keyword evidence="3" id="KW-0813">Transport</keyword>
<reference evidence="3 4" key="1">
    <citation type="submission" date="2018-05" db="EMBL/GenBank/DDBJ databases">
        <title>Genomic Encyclopedia of Type Strains, Phase IV (KMG-IV): sequencing the most valuable type-strain genomes for metagenomic binning, comparative biology and taxonomic classification.</title>
        <authorList>
            <person name="Goeker M."/>
        </authorList>
    </citation>
    <scope>NUCLEOTIDE SEQUENCE [LARGE SCALE GENOMIC DNA]</scope>
    <source>
        <strain evidence="3 4">DSM 28556</strain>
    </source>
</reference>
<evidence type="ECO:0000256" key="1">
    <source>
        <dbReference type="SAM" id="Phobius"/>
    </source>
</evidence>
<dbReference type="OrthoDB" id="9813518at2"/>
<keyword evidence="1" id="KW-0812">Transmembrane</keyword>
<keyword evidence="1" id="KW-1133">Transmembrane helix</keyword>
<evidence type="ECO:0000313" key="4">
    <source>
        <dbReference type="Proteomes" id="UP000247978"/>
    </source>
</evidence>
<evidence type="ECO:0000259" key="2">
    <source>
        <dbReference type="Pfam" id="PF07885"/>
    </source>
</evidence>
<dbReference type="Pfam" id="PF07885">
    <property type="entry name" value="Ion_trans_2"/>
    <property type="match status" value="1"/>
</dbReference>